<sequence>PYDILVAKYNVPVGNLRKRYNQLRGKVKNLPDRRSKEWRGMQMMTVEEMNKYYIESIKEIQEKMEGSSR</sequence>
<dbReference type="AlphaFoldDB" id="X1D312"/>
<protein>
    <submittedName>
        <fullName evidence="1">Uncharacterized protein</fullName>
    </submittedName>
</protein>
<comment type="caution">
    <text evidence="1">The sequence shown here is derived from an EMBL/GenBank/DDBJ whole genome shotgun (WGS) entry which is preliminary data.</text>
</comment>
<feature type="non-terminal residue" evidence="1">
    <location>
        <position position="1"/>
    </location>
</feature>
<name>X1D312_9ZZZZ</name>
<gene>
    <name evidence="1" type="ORF">S01H4_54631</name>
</gene>
<reference evidence="1" key="1">
    <citation type="journal article" date="2014" name="Front. Microbiol.">
        <title>High frequency of phylogenetically diverse reductive dehalogenase-homologous genes in deep subseafloor sedimentary metagenomes.</title>
        <authorList>
            <person name="Kawai M."/>
            <person name="Futagami T."/>
            <person name="Toyoda A."/>
            <person name="Takaki Y."/>
            <person name="Nishi S."/>
            <person name="Hori S."/>
            <person name="Arai W."/>
            <person name="Tsubouchi T."/>
            <person name="Morono Y."/>
            <person name="Uchiyama I."/>
            <person name="Ito T."/>
            <person name="Fujiyama A."/>
            <person name="Inagaki F."/>
            <person name="Takami H."/>
        </authorList>
    </citation>
    <scope>NUCLEOTIDE SEQUENCE</scope>
    <source>
        <strain evidence="1">Expedition CK06-06</strain>
    </source>
</reference>
<organism evidence="1">
    <name type="scientific">marine sediment metagenome</name>
    <dbReference type="NCBI Taxonomy" id="412755"/>
    <lineage>
        <taxon>unclassified sequences</taxon>
        <taxon>metagenomes</taxon>
        <taxon>ecological metagenomes</taxon>
    </lineage>
</organism>
<evidence type="ECO:0000313" key="1">
    <source>
        <dbReference type="EMBL" id="GAH14557.1"/>
    </source>
</evidence>
<proteinExistence type="predicted"/>
<accession>X1D312</accession>
<dbReference type="EMBL" id="BART01031450">
    <property type="protein sequence ID" value="GAH14557.1"/>
    <property type="molecule type" value="Genomic_DNA"/>
</dbReference>